<dbReference type="Proteomes" id="UP000031364">
    <property type="component" value="Unassembled WGS sequence"/>
</dbReference>
<dbReference type="EMBL" id="JNFP01000060">
    <property type="protein sequence ID" value="KIA60776.1"/>
    <property type="molecule type" value="Genomic_DNA"/>
</dbReference>
<sequence length="421" mass="45455">MMIEQAQRQAEVRALARLAGDELGGAVDGIAAVHRAIAGRVFAAVRLGVGPAATPVEVVHDAIADGVYRIVSESAVAVGKLAERTADLPGAQPPSRTVFGAGFLGALQGFIGDDLEQARPILAGPMTLRVDGEPVAPEQIGQYVAEPSSSVVVFLHGLVETEHAWRLGGRTSYAEGLEQDLGYSTLQIRYNSGLHISENAHQLSELLQRVVEHWPVEVEQLSLVGHSMGGLIARGACFEASESGSAWVRRVRHLVCLGSPHLGAPLEQLVHFASAALVRVPETRPFGRLLRRRSAGIRDLRQGSLVDEDWRDIDTDTLRRRVIREVPLLDGVAHYFVTACVTRSPRHPLGRIIGDGLVLTTSASGRNRARRIGFDDANGLHVPAANHFTLLNHYAVYESLVRWLSTAPERAVEEASAVTES</sequence>
<accession>A0ABR4Z649</accession>
<proteinExistence type="predicted"/>
<dbReference type="SUPFAM" id="SSF53474">
    <property type="entry name" value="alpha/beta-Hydrolases"/>
    <property type="match status" value="1"/>
</dbReference>
<dbReference type="InterPro" id="IPR029058">
    <property type="entry name" value="AB_hydrolase_fold"/>
</dbReference>
<feature type="domain" description="GPI inositol-deacylase PGAP1-like alpha/beta" evidence="1">
    <location>
        <begin position="194"/>
        <end position="267"/>
    </location>
</feature>
<protein>
    <recommendedName>
        <fullName evidence="1">GPI inositol-deacylase PGAP1-like alpha/beta domain-containing protein</fullName>
    </recommendedName>
</protein>
<dbReference type="InterPro" id="IPR012908">
    <property type="entry name" value="PGAP1-ab_dom-like"/>
</dbReference>
<name>A0ABR4Z649_9NOCA</name>
<comment type="caution">
    <text evidence="2">The sequence shown here is derived from an EMBL/GenBank/DDBJ whole genome shotgun (WGS) entry which is preliminary data.</text>
</comment>
<organism evidence="2 3">
    <name type="scientific">Nocardia vulneris</name>
    <dbReference type="NCBI Taxonomy" id="1141657"/>
    <lineage>
        <taxon>Bacteria</taxon>
        <taxon>Bacillati</taxon>
        <taxon>Actinomycetota</taxon>
        <taxon>Actinomycetes</taxon>
        <taxon>Mycobacteriales</taxon>
        <taxon>Nocardiaceae</taxon>
        <taxon>Nocardia</taxon>
    </lineage>
</organism>
<dbReference type="Pfam" id="PF07819">
    <property type="entry name" value="PGAP1"/>
    <property type="match status" value="1"/>
</dbReference>
<evidence type="ECO:0000259" key="1">
    <source>
        <dbReference type="Pfam" id="PF07819"/>
    </source>
</evidence>
<dbReference type="PANTHER" id="PTHR37946:SF1">
    <property type="entry name" value="SLL1969 PROTEIN"/>
    <property type="match status" value="1"/>
</dbReference>
<evidence type="ECO:0000313" key="3">
    <source>
        <dbReference type="Proteomes" id="UP000031364"/>
    </source>
</evidence>
<gene>
    <name evidence="2" type="ORF">FG87_35275</name>
</gene>
<keyword evidence="3" id="KW-1185">Reference proteome</keyword>
<evidence type="ECO:0000313" key="2">
    <source>
        <dbReference type="EMBL" id="KIA60776.1"/>
    </source>
</evidence>
<dbReference type="Gene3D" id="3.40.50.1820">
    <property type="entry name" value="alpha/beta hydrolase"/>
    <property type="match status" value="1"/>
</dbReference>
<dbReference type="PANTHER" id="PTHR37946">
    <property type="entry name" value="SLL1969 PROTEIN"/>
    <property type="match status" value="1"/>
</dbReference>
<reference evidence="2 3" key="1">
    <citation type="journal article" date="2014" name="Int. J. Syst. Evol. Microbiol.">
        <title>Nocardia vulneris sp. nov., isolated from wounds of human patients in North America.</title>
        <authorList>
            <person name="Lasker B.A."/>
            <person name="Bell M."/>
            <person name="Klenk H.P."/>
            <person name="Sproer C."/>
            <person name="Schumann C."/>
            <person name="Schumann P."/>
            <person name="Brown J.M."/>
        </authorList>
    </citation>
    <scope>NUCLEOTIDE SEQUENCE [LARGE SCALE GENOMIC DNA]</scope>
    <source>
        <strain evidence="2 3">W9851</strain>
    </source>
</reference>